<evidence type="ECO:0000313" key="1">
    <source>
        <dbReference type="EMBL" id="VDP44275.1"/>
    </source>
</evidence>
<dbReference type="InterPro" id="IPR049134">
    <property type="entry name" value="MCLN_ECD"/>
</dbReference>
<dbReference type="InterPro" id="IPR039031">
    <property type="entry name" value="Mucolipin"/>
</dbReference>
<keyword evidence="2" id="KW-1185">Reference proteome</keyword>
<proteinExistence type="predicted"/>
<dbReference type="GO" id="GO:0072345">
    <property type="term" value="F:NAADP-sensitive calcium-release channel activity"/>
    <property type="evidence" value="ECO:0007669"/>
    <property type="project" value="TreeGrafter"/>
</dbReference>
<accession>A0A183P1X2</accession>
<dbReference type="EMBL" id="UZAL01028874">
    <property type="protein sequence ID" value="VDP44275.1"/>
    <property type="molecule type" value="Genomic_DNA"/>
</dbReference>
<organism evidence="1 2">
    <name type="scientific">Schistosoma mattheei</name>
    <dbReference type="NCBI Taxonomy" id="31246"/>
    <lineage>
        <taxon>Eukaryota</taxon>
        <taxon>Metazoa</taxon>
        <taxon>Spiralia</taxon>
        <taxon>Lophotrochozoa</taxon>
        <taxon>Platyhelminthes</taxon>
        <taxon>Trematoda</taxon>
        <taxon>Digenea</taxon>
        <taxon>Strigeidida</taxon>
        <taxon>Schistosomatoidea</taxon>
        <taxon>Schistosomatidae</taxon>
        <taxon>Schistosoma</taxon>
    </lineage>
</organism>
<dbReference type="PANTHER" id="PTHR12127">
    <property type="entry name" value="MUCOLIPIN"/>
    <property type="match status" value="1"/>
</dbReference>
<protein>
    <submittedName>
        <fullName evidence="1">Uncharacterized protein</fullName>
    </submittedName>
</protein>
<dbReference type="GO" id="GO:0005886">
    <property type="term" value="C:plasma membrane"/>
    <property type="evidence" value="ECO:0007669"/>
    <property type="project" value="TreeGrafter"/>
</dbReference>
<sequence length="368" mass="42572">MSKRFKKEKIVEYTGHTEHYRLPDPLYANRYRNQFSPDQCNFARNDNNVDEAHLFVPPCLHLPPSYVSHMNNPDFNISNNNNNTNKHGSQGVVEKVMLRLVKYFEKPQNNAPHEHTNCNYLHSDSTLEERPLISDHDEYGGDHVYSTAATAAGASTSSPTTEDGADSTASTFINPTEVESWMRRRLYYHFMTPIGKFHAKRRIPFKLFVQILKVLLVTIQLIEFGFYRAAHVSFGDVSHKAFCHLYLRQWDSQYETLDYPPATGDYAVYTINDFYEHVGYTITQFNKTKELAIGGYMFDSLNPTMKLCMRYVSPTTDEDKHPMLSVSYIRESEKCTSIEVNKINSEQLANENLIKTFLQDHQLDIDFN</sequence>
<dbReference type="GO" id="GO:0005765">
    <property type="term" value="C:lysosomal membrane"/>
    <property type="evidence" value="ECO:0007669"/>
    <property type="project" value="TreeGrafter"/>
</dbReference>
<name>A0A183P1X2_9TREM</name>
<dbReference type="Proteomes" id="UP000269396">
    <property type="component" value="Unassembled WGS sequence"/>
</dbReference>
<evidence type="ECO:0000313" key="2">
    <source>
        <dbReference type="Proteomes" id="UP000269396"/>
    </source>
</evidence>
<dbReference type="STRING" id="31246.A0A183P1X2"/>
<dbReference type="PANTHER" id="PTHR12127:SF7">
    <property type="entry name" value="SD02261P"/>
    <property type="match status" value="1"/>
</dbReference>
<gene>
    <name evidence="1" type="ORF">SMTD_LOCUS8358</name>
</gene>
<dbReference type="Pfam" id="PF21381">
    <property type="entry name" value="MCLN_ECD"/>
    <property type="match status" value="1"/>
</dbReference>
<reference evidence="1 2" key="1">
    <citation type="submission" date="2018-11" db="EMBL/GenBank/DDBJ databases">
        <authorList>
            <consortium name="Pathogen Informatics"/>
        </authorList>
    </citation>
    <scope>NUCLEOTIDE SEQUENCE [LARGE SCALE GENOMIC DNA]</scope>
    <source>
        <strain>Denwood</strain>
        <strain evidence="2">Zambia</strain>
    </source>
</reference>
<dbReference type="AlphaFoldDB" id="A0A183P1X2"/>